<evidence type="ECO:0000313" key="1">
    <source>
        <dbReference type="EMBL" id="QOI41296.1"/>
    </source>
</evidence>
<organism evidence="1 2">
    <name type="scientific">Leptospira interrogans serovar Canicola</name>
    <dbReference type="NCBI Taxonomy" id="211880"/>
    <lineage>
        <taxon>Bacteria</taxon>
        <taxon>Pseudomonadati</taxon>
        <taxon>Spirochaetota</taxon>
        <taxon>Spirochaetia</taxon>
        <taxon>Leptospirales</taxon>
        <taxon>Leptospiraceae</taxon>
        <taxon>Leptospira</taxon>
    </lineage>
</organism>
<proteinExistence type="predicted"/>
<protein>
    <submittedName>
        <fullName evidence="1">Uncharacterized protein</fullName>
    </submittedName>
</protein>
<dbReference type="EMBL" id="CP043884">
    <property type="protein sequence ID" value="QOI41296.1"/>
    <property type="molecule type" value="Genomic_DNA"/>
</dbReference>
<evidence type="ECO:0000313" key="2">
    <source>
        <dbReference type="Proteomes" id="UP000663124"/>
    </source>
</evidence>
<name>A0AAP9W7Y2_LEPIR</name>
<sequence>MDFYYALEPALRQIYPKITIGWIRKNTSAFESDLENIILLANRDYNYSKKVSTTQMTAEDLRPMIASVISEGVVVFAKRKNTKSNESIWIVVIGFLDNGKKLIVNDSKAGATLEISSQEISVGYYFSVLSNKPVKKI</sequence>
<accession>A0AAP9W7Y2</accession>
<dbReference type="RefSeq" id="WP_061233784.1">
    <property type="nucleotide sequence ID" value="NZ_CP043884.1"/>
</dbReference>
<reference evidence="1" key="1">
    <citation type="submission" date="2019-09" db="EMBL/GenBank/DDBJ databases">
        <title>Comparative Genomics of Leptospira interrogans Reveals Genome Plasticity - A Common Adaptive Strategy for Survival in Various Hosts.</title>
        <authorList>
            <person name="Ramli S.R."/>
            <person name="Bunk B."/>
            <person name="Goris M."/>
            <person name="Bhuju S."/>
            <person name="Jarek M."/>
            <person name="Sproer C."/>
            <person name="Mustakim S."/>
            <person name="Strommenger B."/>
            <person name="Pessler F."/>
        </authorList>
    </citation>
    <scope>NUCLEOTIDE SEQUENCE</scope>
    <source>
        <strain evidence="1">782</strain>
    </source>
</reference>
<gene>
    <name evidence="1" type="ORF">Lepto782_02630</name>
</gene>
<dbReference type="AlphaFoldDB" id="A0AAP9W7Y2"/>
<dbReference type="Proteomes" id="UP000663124">
    <property type="component" value="Chromosome 1"/>
</dbReference>